<evidence type="ECO:0008006" key="4">
    <source>
        <dbReference type="Google" id="ProtNLM"/>
    </source>
</evidence>
<accession>A0A162D604</accession>
<protein>
    <recommendedName>
        <fullName evidence="4">Zinc-finger domain-containing protein</fullName>
    </recommendedName>
</protein>
<keyword evidence="1" id="KW-0472">Membrane</keyword>
<feature type="transmembrane region" description="Helical" evidence="1">
    <location>
        <begin position="79"/>
        <end position="100"/>
    </location>
</feature>
<name>A0A162D604_9BACI</name>
<organism evidence="2 3">
    <name type="scientific">Alkalihalobacillus trypoxylicola</name>
    <dbReference type="NCBI Taxonomy" id="519424"/>
    <lineage>
        <taxon>Bacteria</taxon>
        <taxon>Bacillati</taxon>
        <taxon>Bacillota</taxon>
        <taxon>Bacilli</taxon>
        <taxon>Bacillales</taxon>
        <taxon>Bacillaceae</taxon>
        <taxon>Alkalihalobacillus</taxon>
    </lineage>
</organism>
<feature type="transmembrane region" description="Helical" evidence="1">
    <location>
        <begin position="112"/>
        <end position="134"/>
    </location>
</feature>
<dbReference type="EMBL" id="LTAO01000034">
    <property type="protein sequence ID" value="KYG28242.1"/>
    <property type="molecule type" value="Genomic_DNA"/>
</dbReference>
<keyword evidence="3" id="KW-1185">Reference proteome</keyword>
<proteinExistence type="predicted"/>
<dbReference type="Proteomes" id="UP000075806">
    <property type="component" value="Unassembled WGS sequence"/>
</dbReference>
<evidence type="ECO:0000313" key="3">
    <source>
        <dbReference type="Proteomes" id="UP000075806"/>
    </source>
</evidence>
<sequence length="163" mass="19610">MKEEEKIHILSNELIPILDELEKEAKDIVLEHMNECSDCQRLYNEIINDETPFPKYQQMESREIAPFKKLLQFNRGLKWLFISIRIIIIFLIVFSALSFYNLELSAQAAMDYIKAGTFMFYFPTMIFLNILSIVFFNKKWLWYFILFDLMIVLFLDRIIPIFL</sequence>
<dbReference type="RefSeq" id="WP_061949664.1">
    <property type="nucleotide sequence ID" value="NZ_LTAO01000034.1"/>
</dbReference>
<keyword evidence="1" id="KW-0812">Transmembrane</keyword>
<comment type="caution">
    <text evidence="2">The sequence shown here is derived from an EMBL/GenBank/DDBJ whole genome shotgun (WGS) entry which is preliminary data.</text>
</comment>
<feature type="transmembrane region" description="Helical" evidence="1">
    <location>
        <begin position="140"/>
        <end position="159"/>
    </location>
</feature>
<dbReference type="AlphaFoldDB" id="A0A162D604"/>
<keyword evidence="1" id="KW-1133">Transmembrane helix</keyword>
<evidence type="ECO:0000256" key="1">
    <source>
        <dbReference type="SAM" id="Phobius"/>
    </source>
</evidence>
<dbReference type="STRING" id="519424.AZF04_10105"/>
<gene>
    <name evidence="2" type="ORF">AZF04_10105</name>
</gene>
<evidence type="ECO:0000313" key="2">
    <source>
        <dbReference type="EMBL" id="KYG28242.1"/>
    </source>
</evidence>
<reference evidence="2" key="1">
    <citation type="submission" date="2016-02" db="EMBL/GenBank/DDBJ databases">
        <title>Genome sequence of Bacillus trypoxylicola KCTC 13244(T).</title>
        <authorList>
            <person name="Jeong H."/>
            <person name="Park S.-H."/>
            <person name="Choi S.-K."/>
        </authorList>
    </citation>
    <scope>NUCLEOTIDE SEQUENCE [LARGE SCALE GENOMIC DNA]</scope>
    <source>
        <strain evidence="2">KCTC 13244</strain>
    </source>
</reference>
<dbReference type="OrthoDB" id="2878109at2"/>